<organism evidence="3 4">
    <name type="scientific">Hoeflea phototrophica (strain DSM 17068 / NCIMB 14078 / DFL-43)</name>
    <dbReference type="NCBI Taxonomy" id="411684"/>
    <lineage>
        <taxon>Bacteria</taxon>
        <taxon>Pseudomonadati</taxon>
        <taxon>Pseudomonadota</taxon>
        <taxon>Alphaproteobacteria</taxon>
        <taxon>Hyphomicrobiales</taxon>
        <taxon>Rhizobiaceae</taxon>
        <taxon>Hoeflea</taxon>
    </lineage>
</organism>
<dbReference type="SUPFAM" id="SSF53681">
    <property type="entry name" value="Aspartate/glutamate racemase"/>
    <property type="match status" value="2"/>
</dbReference>
<reference evidence="3 4" key="2">
    <citation type="submission" date="2012-06" db="EMBL/GenBank/DDBJ databases">
        <authorList>
            <person name="Fiebig A."/>
        </authorList>
    </citation>
    <scope>NUCLEOTIDE SEQUENCE [LARGE SCALE GENOMIC DNA]</scope>
    <source>
        <strain evidence="3 4">DFL-43</strain>
    </source>
</reference>
<dbReference type="Pfam" id="PF01177">
    <property type="entry name" value="Asp_Glu_race"/>
    <property type="match status" value="1"/>
</dbReference>
<reference evidence="3 4" key="1">
    <citation type="submission" date="2007-10" db="EMBL/GenBank/DDBJ databases">
        <authorList>
            <person name="Wagner-Dobler I."/>
            <person name="Ferriera S."/>
            <person name="Johnson J."/>
            <person name="Kravitz S."/>
            <person name="Beeson K."/>
            <person name="Sutton G."/>
            <person name="Rogers Y.-H."/>
            <person name="Friedman R."/>
            <person name="Frazier M."/>
            <person name="Venter J.C."/>
        </authorList>
    </citation>
    <scope>NUCLEOTIDE SEQUENCE [LARGE SCALE GENOMIC DNA]</scope>
    <source>
        <strain evidence="3 4">DFL-43</strain>
    </source>
</reference>
<protein>
    <submittedName>
        <fullName evidence="3">Aspartate racemase</fullName>
        <ecNumber evidence="3">5.1.1.13</ecNumber>
    </submittedName>
</protein>
<keyword evidence="2 3" id="KW-0413">Isomerase</keyword>
<comment type="caution">
    <text evidence="3">The sequence shown here is derived from an EMBL/GenBank/DDBJ whole genome shotgun (WGS) entry which is preliminary data.</text>
</comment>
<dbReference type="NCBIfam" id="TIGR00035">
    <property type="entry name" value="asp_race"/>
    <property type="match status" value="1"/>
</dbReference>
<dbReference type="GO" id="GO:0047689">
    <property type="term" value="F:aspartate racemase activity"/>
    <property type="evidence" value="ECO:0007669"/>
    <property type="project" value="UniProtKB-EC"/>
</dbReference>
<dbReference type="InterPro" id="IPR004380">
    <property type="entry name" value="Asp_race"/>
</dbReference>
<dbReference type="OrthoDB" id="9803739at2"/>
<evidence type="ECO:0000256" key="1">
    <source>
        <dbReference type="ARBA" id="ARBA00007847"/>
    </source>
</evidence>
<comment type="similarity">
    <text evidence="1">Belongs to the aspartate/glutamate racemases family.</text>
</comment>
<proteinExistence type="inferred from homology"/>
<accession>A9D461</accession>
<evidence type="ECO:0000313" key="4">
    <source>
        <dbReference type="Proteomes" id="UP000004291"/>
    </source>
</evidence>
<dbReference type="EC" id="5.1.1.13" evidence="3"/>
<dbReference type="RefSeq" id="WP_007196825.1">
    <property type="nucleotide sequence ID" value="NZ_CM002917.1"/>
</dbReference>
<dbReference type="EMBL" id="ABIA03000002">
    <property type="protein sequence ID" value="EDQ33819.1"/>
    <property type="molecule type" value="Genomic_DNA"/>
</dbReference>
<dbReference type="eggNOG" id="COG1794">
    <property type="taxonomic scope" value="Bacteria"/>
</dbReference>
<dbReference type="InterPro" id="IPR015942">
    <property type="entry name" value="Asp/Glu/hydantoin_racemase"/>
</dbReference>
<evidence type="ECO:0000256" key="2">
    <source>
        <dbReference type="ARBA" id="ARBA00023235"/>
    </source>
</evidence>
<gene>
    <name evidence="3" type="ORF">HPDFL43_05180</name>
</gene>
<sequence>MKTIGILGGMSWESTTTYYQLLNQMVRARLGGLHSADILLRSFDFAPIAELQSEGNWAHAAEVMTEAAIALEKAGAGCLLIGTNTMHICADAVQAALSVPLLHIADVTAASIQASGSKSPLLLATRFTMEKDFYKGRLSDKHGIKVQIPDAVERQDVHSIIYEELCQGAISAVSRARYLDIIAAAKARGADGVIFGCTEVGLLISPEDFDMPAFNSTELHAQAAVDFALAGDA</sequence>
<dbReference type="STRING" id="411684.HPDFL43_05180"/>
<dbReference type="PANTHER" id="PTHR21198">
    <property type="entry name" value="GLUTAMATE RACEMASE"/>
    <property type="match status" value="1"/>
</dbReference>
<dbReference type="AlphaFoldDB" id="A9D461"/>
<dbReference type="Gene3D" id="3.40.50.1860">
    <property type="match status" value="2"/>
</dbReference>
<dbReference type="Proteomes" id="UP000004291">
    <property type="component" value="Chromosome"/>
</dbReference>
<evidence type="ECO:0000313" key="3">
    <source>
        <dbReference type="EMBL" id="EDQ33819.1"/>
    </source>
</evidence>
<dbReference type="InterPro" id="IPR001920">
    <property type="entry name" value="Asp/Glu_race"/>
</dbReference>
<dbReference type="PANTHER" id="PTHR21198:SF7">
    <property type="entry name" value="ASPARTATE-GLUTAMATE RACEMASE FAMILY"/>
    <property type="match status" value="1"/>
</dbReference>
<dbReference type="HOGENOM" id="CLU_055360_1_0_5"/>
<keyword evidence="4" id="KW-1185">Reference proteome</keyword>
<name>A9D461_HOEPD</name>